<feature type="compositionally biased region" description="Basic and acidic residues" evidence="7">
    <location>
        <begin position="111"/>
        <end position="138"/>
    </location>
</feature>
<protein>
    <submittedName>
        <fullName evidence="8">WGS project CCBQ000000000 data, contig 00043</fullName>
    </submittedName>
</protein>
<dbReference type="PANTHER" id="PTHR23183:SF0">
    <property type="entry name" value="NUCLEOLAR PROTEIN 14"/>
    <property type="match status" value="1"/>
</dbReference>
<feature type="region of interest" description="Disordered" evidence="7">
    <location>
        <begin position="372"/>
        <end position="412"/>
    </location>
</feature>
<evidence type="ECO:0000256" key="1">
    <source>
        <dbReference type="ARBA" id="ARBA00004604"/>
    </source>
</evidence>
<reference evidence="8 9" key="1">
    <citation type="submission" date="2014-03" db="EMBL/GenBank/DDBJ databases">
        <title>The genome of Kluyveromyces dobzhanskii.</title>
        <authorList>
            <person name="Nystedt B."/>
            <person name="Astrom S."/>
        </authorList>
    </citation>
    <scope>NUCLEOTIDE SEQUENCE [LARGE SCALE GENOMIC DNA]</scope>
    <source>
        <strain evidence="8 9">CBS 2104</strain>
    </source>
</reference>
<dbReference type="Proteomes" id="UP000031516">
    <property type="component" value="Unassembled WGS sequence"/>
</dbReference>
<dbReference type="Pfam" id="PF04147">
    <property type="entry name" value="Nop14"/>
    <property type="match status" value="1"/>
</dbReference>
<evidence type="ECO:0000256" key="6">
    <source>
        <dbReference type="ARBA" id="ARBA00024695"/>
    </source>
</evidence>
<dbReference type="GO" id="GO:0030692">
    <property type="term" value="C:Noc4p-Nop14p complex"/>
    <property type="evidence" value="ECO:0007669"/>
    <property type="project" value="TreeGrafter"/>
</dbReference>
<comment type="function">
    <text evidence="6">Involved in nucleolar processing of pre-18S ribosomal RNA. Has a role in the nuclear export of 40S pre-ribosomal subunit to the cytoplasm.</text>
</comment>
<evidence type="ECO:0000256" key="4">
    <source>
        <dbReference type="ARBA" id="ARBA00022552"/>
    </source>
</evidence>
<proteinExistence type="inferred from homology"/>
<feature type="compositionally biased region" description="Basic and acidic residues" evidence="7">
    <location>
        <begin position="823"/>
        <end position="840"/>
    </location>
</feature>
<feature type="region of interest" description="Disordered" evidence="7">
    <location>
        <begin position="333"/>
        <end position="355"/>
    </location>
</feature>
<feature type="compositionally biased region" description="Basic and acidic residues" evidence="7">
    <location>
        <begin position="34"/>
        <end position="43"/>
    </location>
</feature>
<accession>A0A0A8L341</accession>
<feature type="region of interest" description="Disordered" evidence="7">
    <location>
        <begin position="13"/>
        <end position="43"/>
    </location>
</feature>
<organism evidence="8 9">
    <name type="scientific">Kluyveromyces dobzhanskii CBS 2104</name>
    <dbReference type="NCBI Taxonomy" id="1427455"/>
    <lineage>
        <taxon>Eukaryota</taxon>
        <taxon>Fungi</taxon>
        <taxon>Dikarya</taxon>
        <taxon>Ascomycota</taxon>
        <taxon>Saccharomycotina</taxon>
        <taxon>Saccharomycetes</taxon>
        <taxon>Saccharomycetales</taxon>
        <taxon>Saccharomycetaceae</taxon>
        <taxon>Kluyveromyces</taxon>
    </lineage>
</organism>
<dbReference type="EMBL" id="CCBQ010000021">
    <property type="protein sequence ID" value="CDO93265.1"/>
    <property type="molecule type" value="Genomic_DNA"/>
</dbReference>
<evidence type="ECO:0000256" key="5">
    <source>
        <dbReference type="ARBA" id="ARBA00023242"/>
    </source>
</evidence>
<evidence type="ECO:0000313" key="8">
    <source>
        <dbReference type="EMBL" id="CDO93265.1"/>
    </source>
</evidence>
<feature type="compositionally biased region" description="Basic and acidic residues" evidence="7">
    <location>
        <begin position="746"/>
        <end position="767"/>
    </location>
</feature>
<comment type="similarity">
    <text evidence="2">Belongs to the NOP14 family.</text>
</comment>
<feature type="region of interest" description="Disordered" evidence="7">
    <location>
        <begin position="266"/>
        <end position="291"/>
    </location>
</feature>
<feature type="compositionally biased region" description="Acidic residues" evidence="7">
    <location>
        <begin position="375"/>
        <end position="391"/>
    </location>
</feature>
<gene>
    <name evidence="8" type="ORF">KLDO_g1567</name>
</gene>
<evidence type="ECO:0000256" key="7">
    <source>
        <dbReference type="SAM" id="MobiDB-lite"/>
    </source>
</evidence>
<comment type="subcellular location">
    <subcellularLocation>
        <location evidence="1">Nucleus</location>
        <location evidence="1">Nucleolus</location>
    </subcellularLocation>
</comment>
<feature type="compositionally biased region" description="Acidic residues" evidence="7">
    <location>
        <begin position="150"/>
        <end position="160"/>
    </location>
</feature>
<dbReference type="PANTHER" id="PTHR23183">
    <property type="entry name" value="NOP14"/>
    <property type="match status" value="1"/>
</dbReference>
<dbReference type="OrthoDB" id="441771at2759"/>
<feature type="compositionally biased region" description="Basic residues" evidence="7">
    <location>
        <begin position="24"/>
        <end position="33"/>
    </location>
</feature>
<keyword evidence="9" id="KW-1185">Reference proteome</keyword>
<comment type="caution">
    <text evidence="8">The sequence shown here is derived from an EMBL/GenBank/DDBJ whole genome shotgun (WGS) entry which is preliminary data.</text>
</comment>
<feature type="region of interest" description="Disordered" evidence="7">
    <location>
        <begin position="818"/>
        <end position="840"/>
    </location>
</feature>
<dbReference type="GO" id="GO:0032040">
    <property type="term" value="C:small-subunit processome"/>
    <property type="evidence" value="ECO:0007669"/>
    <property type="project" value="InterPro"/>
</dbReference>
<keyword evidence="5" id="KW-0539">Nucleus</keyword>
<evidence type="ECO:0000256" key="2">
    <source>
        <dbReference type="ARBA" id="ARBA00007466"/>
    </source>
</evidence>
<feature type="region of interest" description="Disordered" evidence="7">
    <location>
        <begin position="741"/>
        <end position="767"/>
    </location>
</feature>
<keyword evidence="4" id="KW-0698">rRNA processing</keyword>
<feature type="region of interest" description="Disordered" evidence="7">
    <location>
        <begin position="99"/>
        <end position="164"/>
    </location>
</feature>
<dbReference type="InterPro" id="IPR007276">
    <property type="entry name" value="Nop14"/>
</dbReference>
<keyword evidence="3" id="KW-0690">Ribosome biogenesis</keyword>
<sequence length="840" mass="96155">MAGSQLKNLKAALKANGLTGQTNVKKKSKKKGKSPREFDREERQKTIEKIREQFNPFDVKANRNKKVGMMKETAAKLAVGKPGITKQAGEDQRKLFYEAKKSSKNRSGGILDKRFGEKDKNLSSEDVMLERFTKERQRQSSSKRSLFNLDDSDGGDDDNMLGENLTHYGKSLALEDDFDEGDLGLHNADSEGFNAGKRNMAEQYGDEGLGDSSLQEPARKKTKAEVMQEVIAKSKFYKHERQKAQEKLVQDIEGLDDDFENIMSELRTLPKPKRTPEQTSSAGTDIAPDYDQKVKELVLEKRAAPADRTKTDEEIKKEYEDKQKELEQKRLDRMNGVFNVDEQQDAGVEDLGEDFWDGSDSEEGEYGEYMKAIPDSDDDVNFANENDDYEDEKTASNQKYQSNKPKAKEVPSVPCPQIHEELVNFLKSYPAEEHPSLVRRIVRTYQPKLADGNKDRLGKFTGVLLRHILFLAENDFSANVEQMSSLQNELVSILKTLSEKFTVPLSEDCRVIITDIQTRFKESQFYGLLPSDLVFFSVVGMLFSSSDHYHLVITPCLILIAEFLEQIRFNSIQKLLFGSILVRIAIAYQRISNRYIPELTYFLQTSLSVLIPSAKNELSTIAEEQEEDLSVKNLDCDWSKIDPSLELHLLFSDDLENQESVKLSLLANNLDSIDWCVSNNWKELTAFLEIVDPFKQMLHVAVKVFSDGSKATQLLGKIEKLSKFLNRVPLTLQTHKPLAIPSNTPKFEENFNPEKKSYDPDKTRSEVNKMKAQLKKERKFTMKEIRKDTKFEARQGIDEKKKEYADYHSKMARIVNQISTEEGAEKNKYEREKKLRNTKR</sequence>
<name>A0A0A8L341_9SACH</name>
<dbReference type="GO" id="GO:0030490">
    <property type="term" value="P:maturation of SSU-rRNA"/>
    <property type="evidence" value="ECO:0007669"/>
    <property type="project" value="TreeGrafter"/>
</dbReference>
<feature type="compositionally biased region" description="Acidic residues" evidence="7">
    <location>
        <begin position="342"/>
        <end position="355"/>
    </location>
</feature>
<evidence type="ECO:0000313" key="9">
    <source>
        <dbReference type="Proteomes" id="UP000031516"/>
    </source>
</evidence>
<dbReference type="AlphaFoldDB" id="A0A0A8L341"/>
<feature type="compositionally biased region" description="Polar residues" evidence="7">
    <location>
        <begin position="395"/>
        <end position="404"/>
    </location>
</feature>
<feature type="region of interest" description="Disordered" evidence="7">
    <location>
        <begin position="183"/>
        <end position="221"/>
    </location>
</feature>
<evidence type="ECO:0000256" key="3">
    <source>
        <dbReference type="ARBA" id="ARBA00022517"/>
    </source>
</evidence>